<comment type="caution">
    <text evidence="1">The sequence shown here is derived from an EMBL/GenBank/DDBJ whole genome shotgun (WGS) entry which is preliminary data.</text>
</comment>
<evidence type="ECO:0000313" key="2">
    <source>
        <dbReference type="Proteomes" id="UP001203004"/>
    </source>
</evidence>
<sequence>MHRTYFHRMPSDCDLPTIQHDLPVIPALFTGQRVFSQFSTGVFDLFVLLASALQLLAAGDPEDPAGRQIPAGSYQAR</sequence>
<dbReference type="Proteomes" id="UP001203004">
    <property type="component" value="Unassembled WGS sequence"/>
</dbReference>
<protein>
    <submittedName>
        <fullName evidence="1">Uncharacterized protein</fullName>
    </submittedName>
</protein>
<dbReference type="EMBL" id="JAMAST010000002">
    <property type="protein sequence ID" value="MCL1631162.1"/>
    <property type="molecule type" value="Genomic_DNA"/>
</dbReference>
<dbReference type="RefSeq" id="WP_249098526.1">
    <property type="nucleotide sequence ID" value="NZ_JAMAST010000002.1"/>
</dbReference>
<organism evidence="1 2">
    <name type="scientific">Sporolactobacillus mangiferae</name>
    <dbReference type="NCBI Taxonomy" id="2940498"/>
    <lineage>
        <taxon>Bacteria</taxon>
        <taxon>Bacillati</taxon>
        <taxon>Bacillota</taxon>
        <taxon>Bacilli</taxon>
        <taxon>Bacillales</taxon>
        <taxon>Sporolactobacillaceae</taxon>
        <taxon>Sporolactobacillus</taxon>
    </lineage>
</organism>
<reference evidence="1 2" key="1">
    <citation type="submission" date="2022-05" db="EMBL/GenBank/DDBJ databases">
        <title>Sporolactobacillus sp nov CPB3-1, isolated from tree bark (Mangifera indica L.).</title>
        <authorList>
            <person name="Phuengjayaem S."/>
            <person name="Tanasupawat S."/>
        </authorList>
    </citation>
    <scope>NUCLEOTIDE SEQUENCE [LARGE SCALE GENOMIC DNA]</scope>
    <source>
        <strain evidence="1 2">CPB3-1</strain>
    </source>
</reference>
<accession>A0ABT0M8F9</accession>
<proteinExistence type="predicted"/>
<evidence type="ECO:0000313" key="1">
    <source>
        <dbReference type="EMBL" id="MCL1631162.1"/>
    </source>
</evidence>
<name>A0ABT0M8F9_9BACL</name>
<gene>
    <name evidence="1" type="ORF">M3N64_04270</name>
</gene>
<keyword evidence="2" id="KW-1185">Reference proteome</keyword>